<dbReference type="PROSITE" id="PS50082">
    <property type="entry name" value="WD_REPEATS_2"/>
    <property type="match status" value="2"/>
</dbReference>
<dbReference type="PROSITE" id="PS50011">
    <property type="entry name" value="PROTEIN_KINASE_DOM"/>
    <property type="match status" value="1"/>
</dbReference>
<keyword evidence="4" id="KW-0808">Transferase</keyword>
<reference evidence="12" key="1">
    <citation type="submission" date="2021-01" db="EMBL/GenBank/DDBJ databases">
        <authorList>
            <person name="Corre E."/>
            <person name="Pelletier E."/>
            <person name="Niang G."/>
            <person name="Scheremetjew M."/>
            <person name="Finn R."/>
            <person name="Kale V."/>
            <person name="Holt S."/>
            <person name="Cochrane G."/>
            <person name="Meng A."/>
            <person name="Brown T."/>
            <person name="Cohen L."/>
        </authorList>
    </citation>
    <scope>NUCLEOTIDE SEQUENCE</scope>
    <source>
        <strain evidence="12">MM31A-1</strain>
    </source>
</reference>
<evidence type="ECO:0000256" key="1">
    <source>
        <dbReference type="ARBA" id="ARBA00012513"/>
    </source>
</evidence>
<evidence type="ECO:0000256" key="8">
    <source>
        <dbReference type="ARBA" id="ARBA00022840"/>
    </source>
</evidence>
<feature type="region of interest" description="Disordered" evidence="10">
    <location>
        <begin position="172"/>
        <end position="204"/>
    </location>
</feature>
<dbReference type="GO" id="GO:0045324">
    <property type="term" value="P:late endosome to vacuole transport"/>
    <property type="evidence" value="ECO:0007669"/>
    <property type="project" value="InterPro"/>
</dbReference>
<dbReference type="EC" id="2.7.11.1" evidence="1"/>
<feature type="region of interest" description="Disordered" evidence="10">
    <location>
        <begin position="105"/>
        <end position="127"/>
    </location>
</feature>
<dbReference type="EMBL" id="HBIO01017049">
    <property type="protein sequence ID" value="CAE0468256.1"/>
    <property type="molecule type" value="Transcribed_RNA"/>
</dbReference>
<dbReference type="SMART" id="SM00220">
    <property type="entry name" value="S_TKc"/>
    <property type="match status" value="1"/>
</dbReference>
<keyword evidence="3 9" id="KW-0853">WD repeat</keyword>
<organism evidence="12">
    <name type="scientific">Chaetoceros debilis</name>
    <dbReference type="NCBI Taxonomy" id="122233"/>
    <lineage>
        <taxon>Eukaryota</taxon>
        <taxon>Sar</taxon>
        <taxon>Stramenopiles</taxon>
        <taxon>Ochrophyta</taxon>
        <taxon>Bacillariophyta</taxon>
        <taxon>Coscinodiscophyceae</taxon>
        <taxon>Chaetocerotophycidae</taxon>
        <taxon>Chaetocerotales</taxon>
        <taxon>Chaetocerotaceae</taxon>
        <taxon>Chaetoceros</taxon>
    </lineage>
</organism>
<evidence type="ECO:0000256" key="10">
    <source>
        <dbReference type="SAM" id="MobiDB-lite"/>
    </source>
</evidence>
<dbReference type="SUPFAM" id="SSF50978">
    <property type="entry name" value="WD40 repeat-like"/>
    <property type="match status" value="1"/>
</dbReference>
<dbReference type="InterPro" id="IPR036322">
    <property type="entry name" value="WD40_repeat_dom_sf"/>
</dbReference>
<dbReference type="Gene3D" id="1.10.510.10">
    <property type="entry name" value="Transferase(Phosphotransferase) domain 1"/>
    <property type="match status" value="1"/>
</dbReference>
<feature type="compositionally biased region" description="Low complexity" evidence="10">
    <location>
        <begin position="394"/>
        <end position="408"/>
    </location>
</feature>
<evidence type="ECO:0000259" key="11">
    <source>
        <dbReference type="PROSITE" id="PS50011"/>
    </source>
</evidence>
<dbReference type="SUPFAM" id="SSF48371">
    <property type="entry name" value="ARM repeat"/>
    <property type="match status" value="1"/>
</dbReference>
<keyword evidence="5" id="KW-0677">Repeat</keyword>
<feature type="compositionally biased region" description="Low complexity" evidence="10">
    <location>
        <begin position="14"/>
        <end position="32"/>
    </location>
</feature>
<evidence type="ECO:0000256" key="2">
    <source>
        <dbReference type="ARBA" id="ARBA00022527"/>
    </source>
</evidence>
<evidence type="ECO:0000256" key="3">
    <source>
        <dbReference type="ARBA" id="ARBA00022574"/>
    </source>
</evidence>
<dbReference type="Gene3D" id="1.25.10.10">
    <property type="entry name" value="Leucine-rich Repeat Variant"/>
    <property type="match status" value="2"/>
</dbReference>
<dbReference type="InterPro" id="IPR016024">
    <property type="entry name" value="ARM-type_fold"/>
</dbReference>
<keyword evidence="6" id="KW-0547">Nucleotide-binding</keyword>
<dbReference type="InterPro" id="IPR000719">
    <property type="entry name" value="Prot_kinase_dom"/>
</dbReference>
<evidence type="ECO:0000256" key="6">
    <source>
        <dbReference type="ARBA" id="ARBA00022741"/>
    </source>
</evidence>
<dbReference type="GO" id="GO:0006623">
    <property type="term" value="P:protein targeting to vacuole"/>
    <property type="evidence" value="ECO:0007669"/>
    <property type="project" value="TreeGrafter"/>
</dbReference>
<dbReference type="InterPro" id="IPR001680">
    <property type="entry name" value="WD40_rpt"/>
</dbReference>
<dbReference type="Pfam" id="PF00400">
    <property type="entry name" value="WD40"/>
    <property type="match status" value="2"/>
</dbReference>
<dbReference type="InterPro" id="IPR011989">
    <property type="entry name" value="ARM-like"/>
</dbReference>
<dbReference type="InterPro" id="IPR055231">
    <property type="entry name" value="2AA_helical"/>
</dbReference>
<proteinExistence type="predicted"/>
<keyword evidence="7" id="KW-0418">Kinase</keyword>
<dbReference type="GO" id="GO:0071561">
    <property type="term" value="C:nucleus-vacuole junction"/>
    <property type="evidence" value="ECO:0007669"/>
    <property type="project" value="TreeGrafter"/>
</dbReference>
<protein>
    <recommendedName>
        <fullName evidence="1">non-specific serine/threonine protein kinase</fullName>
        <ecNumber evidence="1">2.7.11.1</ecNumber>
    </recommendedName>
</protein>
<evidence type="ECO:0000256" key="5">
    <source>
        <dbReference type="ARBA" id="ARBA00022737"/>
    </source>
</evidence>
<dbReference type="GO" id="GO:0004674">
    <property type="term" value="F:protein serine/threonine kinase activity"/>
    <property type="evidence" value="ECO:0007669"/>
    <property type="project" value="UniProtKB-KW"/>
</dbReference>
<gene>
    <name evidence="12" type="ORF">CDEB00056_LOCUS13109</name>
</gene>
<dbReference type="GO" id="GO:0034271">
    <property type="term" value="C:phosphatidylinositol 3-kinase complex, class III, type I"/>
    <property type="evidence" value="ECO:0007669"/>
    <property type="project" value="TreeGrafter"/>
</dbReference>
<evidence type="ECO:0000313" key="12">
    <source>
        <dbReference type="EMBL" id="CAE0468256.1"/>
    </source>
</evidence>
<accession>A0A7S3VB33</accession>
<dbReference type="Pfam" id="PF22956">
    <property type="entry name" value="VPS15-like_hel"/>
    <property type="match status" value="1"/>
</dbReference>
<feature type="repeat" description="WD" evidence="9">
    <location>
        <begin position="1436"/>
        <end position="1470"/>
    </location>
</feature>
<name>A0A7S3VB33_9STRA</name>
<dbReference type="Gene3D" id="2.130.10.10">
    <property type="entry name" value="YVTN repeat-like/Quinoprotein amine dehydrogenase"/>
    <property type="match status" value="2"/>
</dbReference>
<dbReference type="GO" id="GO:0016236">
    <property type="term" value="P:macroautophagy"/>
    <property type="evidence" value="ECO:0007669"/>
    <property type="project" value="InterPro"/>
</dbReference>
<dbReference type="PANTHER" id="PTHR17583">
    <property type="entry name" value="PHOSPHOINOSITIDE 3-KINASE REGULATORY SUBUNIT 4"/>
    <property type="match status" value="1"/>
</dbReference>
<feature type="domain" description="Protein kinase" evidence="11">
    <location>
        <begin position="63"/>
        <end position="504"/>
    </location>
</feature>
<feature type="region of interest" description="Disordered" evidence="10">
    <location>
        <begin position="1"/>
        <end position="32"/>
    </location>
</feature>
<evidence type="ECO:0000256" key="4">
    <source>
        <dbReference type="ARBA" id="ARBA00022679"/>
    </source>
</evidence>
<feature type="repeat" description="WD" evidence="9">
    <location>
        <begin position="1720"/>
        <end position="1735"/>
    </location>
</feature>
<keyword evidence="8" id="KW-0067">ATP-binding</keyword>
<sequence length="1831" mass="201258">MGNTSSSGQFVNDTTGAPTPASSTASPNSEPTTVMIQSLSDTDKQSAERLLTHIARDIPRHILERKLTPNSGRFSSTFRVRHQGGATMVLKVVLLKGVAIGGASQDAASNTSTNGNTNNSSTSSNAGMREIQRQEIELQRINNQIAHANILPFLAWNSGSVVFHVINATATGPSSSGHHRATASVNSGGEGTSSSASAAPLKKSGQHVLVTSNPKLHTPIYLMRPHTYSTLSERIVMRPFLSNAEKMFIAHQILRALDHLHKQGFCHGHINCENIGLSSWNWVGLMDLFPMAPGVGTRGDGEGGVSIGRPVTIPEDDPSDWIYYFQERTVGAGDENSANIGNIADKQELGVGTSGRTNSGEKRCYLAPERFVSKDGTTTGSTTHDKGSSARAKTPNTNSAAASSSPPAALTPAMDIFSLGCVLMELFLNGEPAMDLGDLMEYKRNGGSISDHSSLPQKLKKIESRNMRAACRHMLHLDPNKRLNAGDYLKRLMGSNEKETDPEAEIEKDSATETEKYEKLGKCPAPLPPCHEDVLFPILERLRFEVLSPDARIALAAINYGEVVRKTVGVDDAVGTRFFQETAGPAITKLFCRDSDKDVVNCEERQGDRIENHDVDGYGDERSKKTITTKDVSCCDPFQMDCDKLLKETNRLLREIEINNVSSGAQYGVIKSEEEMNKSAKEKDSCATFCEMPQTPSSAALVIFVQFILSTICHTQWPSSKLVGMQLLLRLARFSTDSVRLQRIVPTLVSNLMDTDPNVRSMAITVLTAVLTMTDHFPPSDAQIFPQYILKRVTHLISDPVLMVRIAFAECIADLAETAMRFLDTCHAIKLYETVDGEASCSEGGKIRVAMESAELAFNNNVAKLLDPSTKLVDSVDKEEKSDEHLTNATSLICSNFEKDLAELQEIVARWVVSITTDTSDHVSSLKQAILNDIARLCQFFGSEGVMSCVLPQILAFLNDRKDWQLRSALCTHLPSVCAIVGKAATEQFIVPCVETALIDEEEIVKSSALQCLASLVEMGLLTRVVLLGAKTTLGRRGKGISSTEMKGQGILQKYSPLLVYPSDEVRYAASFLFATCCKTVGFPDNEVFILPILRPFLRHDAHISMLHTDGILASLVPPLLKNELCSDALADDLTRFGRIRQHHAEESHFDSFIDCVKSFVDMQRRTLRRNLINGNSGIACILFEQLGEIERAAFSLHLPNQKYAELTLTSKPPWYERVKHIAIRGEPGESEIVILRSASILKEVYGLTNVLPSLSAQFQRKWRGVENIIEAKNINEGNLLSFLSNSESQMFAGATSGEWGSMSKLDPTLAEISQIASKLKSMKVPVAPPAMGMLRNLEGKPYSFHHIATRNQPPSTQQQSSAATSFRRILAEWKPKSDALTCSTLPHEHNGPVTRLAVSQDQKFFVSASHDGFCKVFETQQILDSSGELKSCLTVGNGGSRVNDLTIIENSHSVASGNSDGSIQVWRVDMISKDDPPKSQVFNQSSVSLKKSQNKASRVSGFEMIRNIEPHEGEILSVSHFNTNSASIVTYASQLGIHTWDLRCDKEPFALSMRPEMGYITSLAVGNDRNWIVAGSNRGCLALWDIRFLTMVKAWQHNSLAPVNRLGTSIATLTSDDSPRPYAVVGCGLNETSLFDLSTGACKKCFRVLDPSLSFVDKASLPVHCTYLPRLNEIHLSTNLKNRAKGLYKPMEAMLKTRIAPPEPHIESFSGRVGTTGQNYLVTGGTDGYLRYWDFLSPSKCFTISGLRHFQPRPVYESIDRSSGKIILCRQNPTQKPDEVASASLSKLNHQGIIRPENRHHDAILDVKRIEYPMKGFLSSSRDGLIKFWR</sequence>
<evidence type="ECO:0000256" key="9">
    <source>
        <dbReference type="PROSITE-ProRule" id="PRU00221"/>
    </source>
</evidence>
<dbReference type="SMART" id="SM00320">
    <property type="entry name" value="WD40"/>
    <property type="match status" value="6"/>
</dbReference>
<dbReference type="GO" id="GO:0005524">
    <property type="term" value="F:ATP binding"/>
    <property type="evidence" value="ECO:0007669"/>
    <property type="project" value="UniProtKB-KW"/>
</dbReference>
<dbReference type="InterPro" id="IPR015943">
    <property type="entry name" value="WD40/YVTN_repeat-like_dom_sf"/>
</dbReference>
<dbReference type="PANTHER" id="PTHR17583:SF0">
    <property type="entry name" value="PHOSPHOINOSITIDE 3-KINASE REGULATORY SUBUNIT 4"/>
    <property type="match status" value="1"/>
</dbReference>
<dbReference type="GO" id="GO:0005770">
    <property type="term" value="C:late endosome"/>
    <property type="evidence" value="ECO:0007669"/>
    <property type="project" value="TreeGrafter"/>
</dbReference>
<keyword evidence="2" id="KW-0723">Serine/threonine-protein kinase</keyword>
<feature type="region of interest" description="Disordered" evidence="10">
    <location>
        <begin position="374"/>
        <end position="408"/>
    </location>
</feature>
<dbReference type="SUPFAM" id="SSF56112">
    <property type="entry name" value="Protein kinase-like (PK-like)"/>
    <property type="match status" value="1"/>
</dbReference>
<dbReference type="InterPro" id="IPR045162">
    <property type="entry name" value="Vps15-like"/>
</dbReference>
<dbReference type="InterPro" id="IPR011009">
    <property type="entry name" value="Kinase-like_dom_sf"/>
</dbReference>
<evidence type="ECO:0000256" key="7">
    <source>
        <dbReference type="ARBA" id="ARBA00022777"/>
    </source>
</evidence>
<feature type="compositionally biased region" description="Polar residues" evidence="10">
    <location>
        <begin position="1"/>
        <end position="13"/>
    </location>
</feature>
<dbReference type="GO" id="GO:0034272">
    <property type="term" value="C:phosphatidylinositol 3-kinase complex, class III, type II"/>
    <property type="evidence" value="ECO:0007669"/>
    <property type="project" value="TreeGrafter"/>
</dbReference>
<feature type="compositionally biased region" description="Low complexity" evidence="10">
    <location>
        <begin position="109"/>
        <end position="125"/>
    </location>
</feature>